<dbReference type="Proteomes" id="UP000308197">
    <property type="component" value="Unassembled WGS sequence"/>
</dbReference>
<dbReference type="AlphaFoldDB" id="A0A5C3PLV1"/>
<reference evidence="1 2" key="1">
    <citation type="journal article" date="2019" name="Nat. Ecol. Evol.">
        <title>Megaphylogeny resolves global patterns of mushroom evolution.</title>
        <authorList>
            <person name="Varga T."/>
            <person name="Krizsan K."/>
            <person name="Foldi C."/>
            <person name="Dima B."/>
            <person name="Sanchez-Garcia M."/>
            <person name="Sanchez-Ramirez S."/>
            <person name="Szollosi G.J."/>
            <person name="Szarkandi J.G."/>
            <person name="Papp V."/>
            <person name="Albert L."/>
            <person name="Andreopoulos W."/>
            <person name="Angelini C."/>
            <person name="Antonin V."/>
            <person name="Barry K.W."/>
            <person name="Bougher N.L."/>
            <person name="Buchanan P."/>
            <person name="Buyck B."/>
            <person name="Bense V."/>
            <person name="Catcheside P."/>
            <person name="Chovatia M."/>
            <person name="Cooper J."/>
            <person name="Damon W."/>
            <person name="Desjardin D."/>
            <person name="Finy P."/>
            <person name="Geml J."/>
            <person name="Haridas S."/>
            <person name="Hughes K."/>
            <person name="Justo A."/>
            <person name="Karasinski D."/>
            <person name="Kautmanova I."/>
            <person name="Kiss B."/>
            <person name="Kocsube S."/>
            <person name="Kotiranta H."/>
            <person name="LaButti K.M."/>
            <person name="Lechner B.E."/>
            <person name="Liimatainen K."/>
            <person name="Lipzen A."/>
            <person name="Lukacs Z."/>
            <person name="Mihaltcheva S."/>
            <person name="Morgado L.N."/>
            <person name="Niskanen T."/>
            <person name="Noordeloos M.E."/>
            <person name="Ohm R.A."/>
            <person name="Ortiz-Santana B."/>
            <person name="Ovrebo C."/>
            <person name="Racz N."/>
            <person name="Riley R."/>
            <person name="Savchenko A."/>
            <person name="Shiryaev A."/>
            <person name="Soop K."/>
            <person name="Spirin V."/>
            <person name="Szebenyi C."/>
            <person name="Tomsovsky M."/>
            <person name="Tulloss R.E."/>
            <person name="Uehling J."/>
            <person name="Grigoriev I.V."/>
            <person name="Vagvolgyi C."/>
            <person name="Papp T."/>
            <person name="Martin F.M."/>
            <person name="Miettinen O."/>
            <person name="Hibbett D.S."/>
            <person name="Nagy L.G."/>
        </authorList>
    </citation>
    <scope>NUCLEOTIDE SEQUENCE [LARGE SCALE GENOMIC DNA]</scope>
    <source>
        <strain evidence="1 2">HHB13444</strain>
    </source>
</reference>
<protein>
    <submittedName>
        <fullName evidence="1">Uncharacterized protein</fullName>
    </submittedName>
</protein>
<gene>
    <name evidence="1" type="ORF">K466DRAFT_583890</name>
</gene>
<evidence type="ECO:0000313" key="1">
    <source>
        <dbReference type="EMBL" id="TFK90302.1"/>
    </source>
</evidence>
<name>A0A5C3PLV1_9APHY</name>
<dbReference type="InParanoid" id="A0A5C3PLV1"/>
<sequence>MPRPGIGDTMYLPVLSVVTGSTRPWKARPYRRGECSQSIIEARTTYVRLVGSWADKARTTA</sequence>
<evidence type="ECO:0000313" key="2">
    <source>
        <dbReference type="Proteomes" id="UP000308197"/>
    </source>
</evidence>
<proteinExistence type="predicted"/>
<organism evidence="1 2">
    <name type="scientific">Polyporus arcularius HHB13444</name>
    <dbReference type="NCBI Taxonomy" id="1314778"/>
    <lineage>
        <taxon>Eukaryota</taxon>
        <taxon>Fungi</taxon>
        <taxon>Dikarya</taxon>
        <taxon>Basidiomycota</taxon>
        <taxon>Agaricomycotina</taxon>
        <taxon>Agaricomycetes</taxon>
        <taxon>Polyporales</taxon>
        <taxon>Polyporaceae</taxon>
        <taxon>Polyporus</taxon>
    </lineage>
</organism>
<dbReference type="EMBL" id="ML211050">
    <property type="protein sequence ID" value="TFK90302.1"/>
    <property type="molecule type" value="Genomic_DNA"/>
</dbReference>
<keyword evidence="2" id="KW-1185">Reference proteome</keyword>
<accession>A0A5C3PLV1</accession>